<protein>
    <submittedName>
        <fullName evidence="1">Uncharacterized protein</fullName>
    </submittedName>
</protein>
<evidence type="ECO:0000313" key="1">
    <source>
        <dbReference type="EMBL" id="CAF1070052.1"/>
    </source>
</evidence>
<accession>A0A814LXD9</accession>
<reference evidence="1" key="1">
    <citation type="submission" date="2021-02" db="EMBL/GenBank/DDBJ databases">
        <authorList>
            <person name="Nowell W R."/>
        </authorList>
    </citation>
    <scope>NUCLEOTIDE SEQUENCE</scope>
</reference>
<dbReference type="Proteomes" id="UP000663855">
    <property type="component" value="Unassembled WGS sequence"/>
</dbReference>
<comment type="caution">
    <text evidence="1">The sequence shown here is derived from an EMBL/GenBank/DDBJ whole genome shotgun (WGS) entry which is preliminary data.</text>
</comment>
<gene>
    <name evidence="1" type="ORF">CJN711_LOCUS5664</name>
</gene>
<proteinExistence type="predicted"/>
<dbReference type="AlphaFoldDB" id="A0A814LXD9"/>
<sequence>MSKVKMQKDIKALYVSACDKRTNNVCEGYHSRMNNRMHRNHPNIWCFIRFLQNEEKWFECVSIQWAGGATRKKNTRTTMTQHRINTLYNRHANNVISTSELLMGLSHLVHLGRTYSTRGVKRSYEEDPILVEPNKNRHRQNKMIENQRDLLHLKDTDHLTDCAFNAIFQFIRSKRKLCSLKVIERLRKKTNGKFPILFTSTSAHVKFEYAVRAAIFVARKYESKLEQFDTRNIRFNMGGTLIENKHIVAISINSIEGDEPPRWKNPTPKPIGT</sequence>
<dbReference type="EMBL" id="CAJNOV010001607">
    <property type="protein sequence ID" value="CAF1070052.1"/>
    <property type="molecule type" value="Genomic_DNA"/>
</dbReference>
<name>A0A814LXD9_9BILA</name>
<evidence type="ECO:0000313" key="2">
    <source>
        <dbReference type="Proteomes" id="UP000663855"/>
    </source>
</evidence>
<organism evidence="1 2">
    <name type="scientific">Rotaria magnacalcarata</name>
    <dbReference type="NCBI Taxonomy" id="392030"/>
    <lineage>
        <taxon>Eukaryota</taxon>
        <taxon>Metazoa</taxon>
        <taxon>Spiralia</taxon>
        <taxon>Gnathifera</taxon>
        <taxon>Rotifera</taxon>
        <taxon>Eurotatoria</taxon>
        <taxon>Bdelloidea</taxon>
        <taxon>Philodinida</taxon>
        <taxon>Philodinidae</taxon>
        <taxon>Rotaria</taxon>
    </lineage>
</organism>